<evidence type="ECO:0000313" key="6">
    <source>
        <dbReference type="EMBL" id="MBZ1349580.1"/>
    </source>
</evidence>
<reference evidence="6" key="1">
    <citation type="submission" date="2021-07" db="EMBL/GenBank/DDBJ databases">
        <title>New genus and species of the family Alcaligenaceae.</title>
        <authorList>
            <person name="Hahn M.W."/>
        </authorList>
    </citation>
    <scope>NUCLEOTIDE SEQUENCE</scope>
    <source>
        <strain evidence="6">LF4-65</strain>
    </source>
</reference>
<dbReference type="PANTHER" id="PTHR30290:SF9">
    <property type="entry name" value="OLIGOPEPTIDE-BINDING PROTEIN APPA"/>
    <property type="match status" value="1"/>
</dbReference>
<comment type="caution">
    <text evidence="6">The sequence shown here is derived from an EMBL/GenBank/DDBJ whole genome shotgun (WGS) entry which is preliminary data.</text>
</comment>
<protein>
    <submittedName>
        <fullName evidence="6">ABC transporter substrate-binding protein</fullName>
    </submittedName>
</protein>
<dbReference type="InterPro" id="IPR039424">
    <property type="entry name" value="SBP_5"/>
</dbReference>
<evidence type="ECO:0000313" key="7">
    <source>
        <dbReference type="Proteomes" id="UP000739565"/>
    </source>
</evidence>
<evidence type="ECO:0000256" key="1">
    <source>
        <dbReference type="ARBA" id="ARBA00005695"/>
    </source>
</evidence>
<evidence type="ECO:0000256" key="2">
    <source>
        <dbReference type="ARBA" id="ARBA00022448"/>
    </source>
</evidence>
<dbReference type="InterPro" id="IPR000914">
    <property type="entry name" value="SBP_5_dom"/>
</dbReference>
<feature type="chain" id="PRO_5037707460" evidence="4">
    <location>
        <begin position="39"/>
        <end position="542"/>
    </location>
</feature>
<proteinExistence type="inferred from homology"/>
<dbReference type="GO" id="GO:1904680">
    <property type="term" value="F:peptide transmembrane transporter activity"/>
    <property type="evidence" value="ECO:0007669"/>
    <property type="project" value="TreeGrafter"/>
</dbReference>
<comment type="similarity">
    <text evidence="1">Belongs to the bacterial solute-binding protein 5 family.</text>
</comment>
<sequence length="542" mass="58881">MTTVKSHTHGFNGLRRGLLSLALTGSLTLACWSTTTLAQNKDLTIALSTPVTTVDPHFHNLTPNNAMAAHVFETLVKADASLKTYPGLAESWKALSDTEWEFKLRKNVKWHNGEPFTAEDVAATIKRIPNVPNSPASFAVFVRAIKEVKIVDPHTIRFTTATTYPLLPTDMVSVAIVPKTVAETAKTEDFNSGKAMIGTGPFRFQEYVSGDRIILVRNKDYYDAQQSWDKVTFRIITSAPARVAALLSGDVHMIEGVPTADAAKLNKDARVTVSNAVSNRMIYLHLDSNREKNSPFVTTADGKPLEANPLRDARVRRALSKMIDRNAIVSRVMEGQAIAAGQLLDESFFGTSKKLKPDAYDPAGAKKLMAEAGYPNGFGLTLHSPNNRYINDGATAQAVAQFLSRNGIPTKVDTMPSNIFFTRASKQEFSFILAGWGASSGDTSSPLRSLLATYDAKAGMGAANRGRFSSPELDALIAKAVVIIDDKQRDAALALASEKAIELMGLIPLHYEVSTWATRKGISYTGRADQYTLAQDAKLAGK</sequence>
<keyword evidence="7" id="KW-1185">Reference proteome</keyword>
<dbReference type="GO" id="GO:0015833">
    <property type="term" value="P:peptide transport"/>
    <property type="evidence" value="ECO:0007669"/>
    <property type="project" value="TreeGrafter"/>
</dbReference>
<dbReference type="Gene3D" id="3.10.105.10">
    <property type="entry name" value="Dipeptide-binding Protein, Domain 3"/>
    <property type="match status" value="1"/>
</dbReference>
<accession>A0A953T1R2</accession>
<dbReference type="AlphaFoldDB" id="A0A953T1R2"/>
<dbReference type="CDD" id="cd08498">
    <property type="entry name" value="PBP2_NikA_DppA_OppA_like_2"/>
    <property type="match status" value="1"/>
</dbReference>
<dbReference type="GO" id="GO:0030288">
    <property type="term" value="C:outer membrane-bounded periplasmic space"/>
    <property type="evidence" value="ECO:0007669"/>
    <property type="project" value="UniProtKB-ARBA"/>
</dbReference>
<keyword evidence="3 4" id="KW-0732">Signal</keyword>
<dbReference type="EMBL" id="JAHXRI010000004">
    <property type="protein sequence ID" value="MBZ1349580.1"/>
    <property type="molecule type" value="Genomic_DNA"/>
</dbReference>
<dbReference type="Pfam" id="PF00496">
    <property type="entry name" value="SBP_bac_5"/>
    <property type="match status" value="1"/>
</dbReference>
<evidence type="ECO:0000256" key="4">
    <source>
        <dbReference type="SAM" id="SignalP"/>
    </source>
</evidence>
<organism evidence="6 7">
    <name type="scientific">Zwartia hollandica</name>
    <dbReference type="NCBI Taxonomy" id="324606"/>
    <lineage>
        <taxon>Bacteria</taxon>
        <taxon>Pseudomonadati</taxon>
        <taxon>Pseudomonadota</taxon>
        <taxon>Betaproteobacteria</taxon>
        <taxon>Burkholderiales</taxon>
        <taxon>Alcaligenaceae</taxon>
        <taxon>Zwartia</taxon>
    </lineage>
</organism>
<name>A0A953T1R2_9BURK</name>
<dbReference type="GO" id="GO:0043190">
    <property type="term" value="C:ATP-binding cassette (ABC) transporter complex"/>
    <property type="evidence" value="ECO:0007669"/>
    <property type="project" value="InterPro"/>
</dbReference>
<dbReference type="SUPFAM" id="SSF53850">
    <property type="entry name" value="Periplasmic binding protein-like II"/>
    <property type="match status" value="1"/>
</dbReference>
<evidence type="ECO:0000256" key="3">
    <source>
        <dbReference type="ARBA" id="ARBA00022729"/>
    </source>
</evidence>
<dbReference type="PROSITE" id="PS51257">
    <property type="entry name" value="PROKAR_LIPOPROTEIN"/>
    <property type="match status" value="1"/>
</dbReference>
<evidence type="ECO:0000259" key="5">
    <source>
        <dbReference type="Pfam" id="PF00496"/>
    </source>
</evidence>
<dbReference type="InterPro" id="IPR030678">
    <property type="entry name" value="Peptide/Ni-bd"/>
</dbReference>
<dbReference type="RefSeq" id="WP_259659998.1">
    <property type="nucleotide sequence ID" value="NZ_JAHXRI010000004.1"/>
</dbReference>
<feature type="domain" description="Solute-binding protein family 5" evidence="5">
    <location>
        <begin position="84"/>
        <end position="455"/>
    </location>
</feature>
<dbReference type="Gene3D" id="3.40.190.10">
    <property type="entry name" value="Periplasmic binding protein-like II"/>
    <property type="match status" value="1"/>
</dbReference>
<dbReference type="PIRSF" id="PIRSF002741">
    <property type="entry name" value="MppA"/>
    <property type="match status" value="1"/>
</dbReference>
<dbReference type="Gene3D" id="3.90.76.10">
    <property type="entry name" value="Dipeptide-binding Protein, Domain 1"/>
    <property type="match status" value="1"/>
</dbReference>
<keyword evidence="2" id="KW-0813">Transport</keyword>
<gene>
    <name evidence="6" type="ORF">KZZ10_02885</name>
</gene>
<dbReference type="PANTHER" id="PTHR30290">
    <property type="entry name" value="PERIPLASMIC BINDING COMPONENT OF ABC TRANSPORTER"/>
    <property type="match status" value="1"/>
</dbReference>
<dbReference type="Proteomes" id="UP000739565">
    <property type="component" value="Unassembled WGS sequence"/>
</dbReference>
<feature type="signal peptide" evidence="4">
    <location>
        <begin position="1"/>
        <end position="38"/>
    </location>
</feature>